<sequence length="429" mass="50143">MENTERIFQVENINTATDLISSFLNKAVIIENKNFELLAYSSAEDEEFDQTQQKTILSKKCPIFIIDRLKKEGIVQQLERKPDPIRIAPIEELGFYQRIVISARHRGKTMGYIWVQESNNILLEGELKFLQDISPHIGKLIYKYYSKAKEKEGKKEQLLWKVLHHEYLSENQILREAAIENLSLPNKFAVLVVSLTTPGDNVLVDKVAKIFDSFSKRDRLLILKTEYQTVTIIRKDRRNESTPTEVARNLIDHIQGNLTEQEYIPLIIGVGKEYAQLINMRKSFLEALEVIETANFAGEKFNRIPFEFSKLGIYRYLASIYEKNNAEEYVNGQLLELLKKDEESQTEFLKTLELYIANNGKAKKTAEQLYIHPNTLNYRLKQIVEITNIDFEDFNMKSHLYAELLLINHIPRYYQRYKEAIDIYLKGND</sequence>
<proteinExistence type="inferred from homology"/>
<dbReference type="InterPro" id="IPR051448">
    <property type="entry name" value="CdaR-like_regulators"/>
</dbReference>
<dbReference type="InterPro" id="IPR042070">
    <property type="entry name" value="PucR_C-HTH_sf"/>
</dbReference>
<feature type="domain" description="PucR C-terminal helix-turn-helix" evidence="2">
    <location>
        <begin position="349"/>
        <end position="405"/>
    </location>
</feature>
<comment type="similarity">
    <text evidence="1">Belongs to the CdaR family.</text>
</comment>
<protein>
    <submittedName>
        <fullName evidence="4">PucR family transcriptional regulator</fullName>
    </submittedName>
</protein>
<evidence type="ECO:0000313" key="5">
    <source>
        <dbReference type="Proteomes" id="UP000308230"/>
    </source>
</evidence>
<evidence type="ECO:0000259" key="3">
    <source>
        <dbReference type="Pfam" id="PF17853"/>
    </source>
</evidence>
<dbReference type="PANTHER" id="PTHR33744">
    <property type="entry name" value="CARBOHYDRATE DIACID REGULATOR"/>
    <property type="match status" value="1"/>
</dbReference>
<organism evidence="4 5">
    <name type="scientific">Exobacillus caeni</name>
    <dbReference type="NCBI Taxonomy" id="2574798"/>
    <lineage>
        <taxon>Bacteria</taxon>
        <taxon>Bacillati</taxon>
        <taxon>Bacillota</taxon>
        <taxon>Bacilli</taxon>
        <taxon>Bacillales</taxon>
        <taxon>Guptibacillaceae</taxon>
        <taxon>Exobacillus</taxon>
    </lineage>
</organism>
<accession>A0A5R9F019</accession>
<dbReference type="AlphaFoldDB" id="A0A5R9F019"/>
<dbReference type="InterPro" id="IPR041522">
    <property type="entry name" value="CdaR_GGDEF"/>
</dbReference>
<dbReference type="Proteomes" id="UP000308230">
    <property type="component" value="Unassembled WGS sequence"/>
</dbReference>
<evidence type="ECO:0000259" key="2">
    <source>
        <dbReference type="Pfam" id="PF13556"/>
    </source>
</evidence>
<feature type="domain" description="CdaR GGDEF-like" evidence="3">
    <location>
        <begin position="170"/>
        <end position="292"/>
    </location>
</feature>
<keyword evidence="5" id="KW-1185">Reference proteome</keyword>
<dbReference type="RefSeq" id="WP_138127046.1">
    <property type="nucleotide sequence ID" value="NZ_SWLG01000008.1"/>
</dbReference>
<dbReference type="InterPro" id="IPR025736">
    <property type="entry name" value="PucR_C-HTH_dom"/>
</dbReference>
<dbReference type="EMBL" id="SWLG01000008">
    <property type="protein sequence ID" value="TLS36847.1"/>
    <property type="molecule type" value="Genomic_DNA"/>
</dbReference>
<gene>
    <name evidence="4" type="ORF">FCL54_12890</name>
</gene>
<dbReference type="Pfam" id="PF13556">
    <property type="entry name" value="HTH_30"/>
    <property type="match status" value="1"/>
</dbReference>
<evidence type="ECO:0000313" key="4">
    <source>
        <dbReference type="EMBL" id="TLS36847.1"/>
    </source>
</evidence>
<dbReference type="Pfam" id="PF17853">
    <property type="entry name" value="GGDEF_2"/>
    <property type="match status" value="1"/>
</dbReference>
<reference evidence="4 5" key="1">
    <citation type="submission" date="2019-04" db="EMBL/GenBank/DDBJ databases">
        <title>Bacillus caeni sp. nov., a bacterium isolated from mangrove sediment.</title>
        <authorList>
            <person name="Huang H."/>
            <person name="Mo K."/>
            <person name="Hu Y."/>
        </authorList>
    </citation>
    <scope>NUCLEOTIDE SEQUENCE [LARGE SCALE GENOMIC DNA]</scope>
    <source>
        <strain evidence="4 5">HB172195</strain>
    </source>
</reference>
<dbReference type="OrthoDB" id="9792148at2"/>
<dbReference type="Gene3D" id="1.10.10.2840">
    <property type="entry name" value="PucR C-terminal helix-turn-helix domain"/>
    <property type="match status" value="1"/>
</dbReference>
<comment type="caution">
    <text evidence="4">The sequence shown here is derived from an EMBL/GenBank/DDBJ whole genome shotgun (WGS) entry which is preliminary data.</text>
</comment>
<evidence type="ECO:0000256" key="1">
    <source>
        <dbReference type="ARBA" id="ARBA00006754"/>
    </source>
</evidence>
<dbReference type="PANTHER" id="PTHR33744:SF1">
    <property type="entry name" value="DNA-BINDING TRANSCRIPTIONAL ACTIVATOR ADER"/>
    <property type="match status" value="1"/>
</dbReference>
<name>A0A5R9F019_9BACL</name>